<evidence type="ECO:0000313" key="1">
    <source>
        <dbReference type="EMBL" id="KAK1858764.1"/>
    </source>
</evidence>
<evidence type="ECO:0000313" key="2">
    <source>
        <dbReference type="Proteomes" id="UP000798662"/>
    </source>
</evidence>
<comment type="caution">
    <text evidence="1">The sequence shown here is derived from an EMBL/GenBank/DDBJ whole genome shotgun (WGS) entry which is preliminary data.</text>
</comment>
<accession>A0ACC3BLC6</accession>
<gene>
    <name evidence="1" type="ORF">I4F81_001365</name>
</gene>
<dbReference type="Proteomes" id="UP000798662">
    <property type="component" value="Chromosome 1"/>
</dbReference>
<reference evidence="1" key="1">
    <citation type="submission" date="2019-11" db="EMBL/GenBank/DDBJ databases">
        <title>Nori genome reveals adaptations in red seaweeds to the harsh intertidal environment.</title>
        <authorList>
            <person name="Wang D."/>
            <person name="Mao Y."/>
        </authorList>
    </citation>
    <scope>NUCLEOTIDE SEQUENCE</scope>
    <source>
        <tissue evidence="1">Gametophyte</tissue>
    </source>
</reference>
<dbReference type="EMBL" id="CM020618">
    <property type="protein sequence ID" value="KAK1858764.1"/>
    <property type="molecule type" value="Genomic_DNA"/>
</dbReference>
<proteinExistence type="predicted"/>
<organism evidence="1 2">
    <name type="scientific">Pyropia yezoensis</name>
    <name type="common">Susabi-nori</name>
    <name type="synonym">Porphyra yezoensis</name>
    <dbReference type="NCBI Taxonomy" id="2788"/>
    <lineage>
        <taxon>Eukaryota</taxon>
        <taxon>Rhodophyta</taxon>
        <taxon>Bangiophyceae</taxon>
        <taxon>Bangiales</taxon>
        <taxon>Bangiaceae</taxon>
        <taxon>Pyropia</taxon>
    </lineage>
</organism>
<keyword evidence="2" id="KW-1185">Reference proteome</keyword>
<name>A0ACC3BLC6_PYRYE</name>
<protein>
    <submittedName>
        <fullName evidence="1">Uncharacterized protein</fullName>
    </submittedName>
</protein>
<sequence length="154" mass="14830">MRPTGNWRPARTEREVGGFLATGGVAGGRGVAAVASDVVAAEAAAEAPPFLDTMLPGVPLSGIQVGARDGPAAAAVGQSRPSTTRYSREAGGGGGDGGSGGGGGDSSGNKRMPTTAATAAAGARTAVTPYAGAQTCDTLCVSETAAARLRVEGT</sequence>